<evidence type="ECO:0000256" key="11">
    <source>
        <dbReference type="RuleBase" id="RU003313"/>
    </source>
</evidence>
<dbReference type="Proteomes" id="UP000078558">
    <property type="component" value="Chromosome I"/>
</dbReference>
<dbReference type="CDD" id="cd04164">
    <property type="entry name" value="trmE"/>
    <property type="match status" value="1"/>
</dbReference>
<evidence type="ECO:0000256" key="8">
    <source>
        <dbReference type="ARBA" id="ARBA00022958"/>
    </source>
</evidence>
<feature type="binding site" evidence="10">
    <location>
        <begin position="231"/>
        <end position="236"/>
    </location>
    <ligand>
        <name>GTP</name>
        <dbReference type="ChEBI" id="CHEBI:37565"/>
    </ligand>
</feature>
<keyword evidence="4 10" id="KW-0479">Metal-binding</keyword>
<feature type="binding site" evidence="10">
    <location>
        <begin position="336"/>
        <end position="339"/>
    </location>
    <ligand>
        <name>GTP</name>
        <dbReference type="ChEBI" id="CHEBI:37565"/>
    </ligand>
</feature>
<dbReference type="KEGG" id="odi:ODI_R0175"/>
<dbReference type="HAMAP" id="MF_00379">
    <property type="entry name" value="GTPase_MnmE"/>
    <property type="match status" value="1"/>
</dbReference>
<feature type="binding site" evidence="10">
    <location>
        <position position="252"/>
    </location>
    <ligand>
        <name>K(+)</name>
        <dbReference type="ChEBI" id="CHEBI:29103"/>
    </ligand>
</feature>
<organism evidence="13 15">
    <name type="scientific">Orrella dioscoreae</name>
    <dbReference type="NCBI Taxonomy" id="1851544"/>
    <lineage>
        <taxon>Bacteria</taxon>
        <taxon>Pseudomonadati</taxon>
        <taxon>Pseudomonadota</taxon>
        <taxon>Betaproteobacteria</taxon>
        <taxon>Burkholderiales</taxon>
        <taxon>Alcaligenaceae</taxon>
        <taxon>Orrella</taxon>
    </lineage>
</organism>
<evidence type="ECO:0000259" key="12">
    <source>
        <dbReference type="PROSITE" id="PS51709"/>
    </source>
</evidence>
<dbReference type="Gene3D" id="1.20.120.430">
    <property type="entry name" value="tRNA modification GTPase MnmE domain 2"/>
    <property type="match status" value="1"/>
</dbReference>
<dbReference type="SUPFAM" id="SSF52540">
    <property type="entry name" value="P-loop containing nucleoside triphosphate hydrolases"/>
    <property type="match status" value="1"/>
</dbReference>
<keyword evidence="3 10" id="KW-0819">tRNA processing</keyword>
<gene>
    <name evidence="10" type="primary">mnmE</name>
    <name evidence="10" type="synonym">trmE</name>
    <name evidence="13" type="ORF">ODI_01997</name>
    <name evidence="14" type="ORF">ODI_R0175</name>
</gene>
<dbReference type="OrthoDB" id="9805918at2"/>
<evidence type="ECO:0000256" key="10">
    <source>
        <dbReference type="HAMAP-Rule" id="MF_00379"/>
    </source>
</evidence>
<dbReference type="NCBIfam" id="NF003661">
    <property type="entry name" value="PRK05291.1-3"/>
    <property type="match status" value="1"/>
</dbReference>
<dbReference type="InterPro" id="IPR005225">
    <property type="entry name" value="Small_GTP-bd"/>
</dbReference>
<evidence type="ECO:0000256" key="3">
    <source>
        <dbReference type="ARBA" id="ARBA00022694"/>
    </source>
</evidence>
<dbReference type="GO" id="GO:0003924">
    <property type="term" value="F:GTPase activity"/>
    <property type="evidence" value="ECO:0007669"/>
    <property type="project" value="UniProtKB-UniRule"/>
</dbReference>
<dbReference type="Gene3D" id="3.40.50.300">
    <property type="entry name" value="P-loop containing nucleotide triphosphate hydrolases"/>
    <property type="match status" value="1"/>
</dbReference>
<feature type="domain" description="TrmE-type G" evidence="12">
    <location>
        <begin position="221"/>
        <end position="375"/>
    </location>
</feature>
<dbReference type="Gene3D" id="3.30.1360.120">
    <property type="entry name" value="Probable tRNA modification gtpase trme, domain 1"/>
    <property type="match status" value="1"/>
</dbReference>
<comment type="cofactor">
    <cofactor evidence="10">
        <name>K(+)</name>
        <dbReference type="ChEBI" id="CHEBI:29103"/>
    </cofactor>
    <text evidence="10">Binds 1 potassium ion per subunit.</text>
</comment>
<dbReference type="GO" id="GO:0005829">
    <property type="term" value="C:cytosol"/>
    <property type="evidence" value="ECO:0007669"/>
    <property type="project" value="TreeGrafter"/>
</dbReference>
<sequence length="453" mass="48647">MAASDLDPIAAIATAPGRGGIGVVRISGQDLRALARTLLGRAPTPRHAHFLPFNDAQGAAIDEGIALFFDAPRSYTGEDVLELQGHGGPAVLRRLLARCLEAGREQGLRLAEPGEFTRRAFLNERLDLAQAEAVADLIEASSEAAARGAIASLSGKFSGEINALAERIIQLRLLVEATLDFPEEEIDFLEKYQARGTLAGITATLDTLLAQTRQGAILREGLHVVLAGRPNVGKSSLLNALAGEDVAIVTDIAGTTRDKVVQQIHLDGVPLHIVDTAGLRETADTVERLGISRSWAEIEKADVILHLRDAREPDVALDAEIAARRHPRTPVLAVLNKADLLAEWPQDLPQDTLAVSARNGQGLDALRTTLLGLAGWTPGGESPWLARARHVRALELAREHLTVAEQHAAQDDRVLDLFAEELRLAHEALGEITGQFSSDDMLGRIFSSFCIGK</sequence>
<feature type="binding site" evidence="10">
    <location>
        <position position="231"/>
    </location>
    <ligand>
        <name>K(+)</name>
        <dbReference type="ChEBI" id="CHEBI:29103"/>
    </ligand>
</feature>
<dbReference type="EMBL" id="LT907988">
    <property type="protein sequence ID" value="SOE46165.1"/>
    <property type="molecule type" value="Genomic_DNA"/>
</dbReference>
<dbReference type="FunFam" id="3.40.50.300:FF:001376">
    <property type="entry name" value="tRNA modification GTPase MnmE"/>
    <property type="match status" value="1"/>
</dbReference>
<evidence type="ECO:0000313" key="14">
    <source>
        <dbReference type="EMBL" id="SOE46165.1"/>
    </source>
</evidence>
<dbReference type="InterPro" id="IPR004520">
    <property type="entry name" value="GTPase_MnmE"/>
</dbReference>
<dbReference type="InterPro" id="IPR006073">
    <property type="entry name" value="GTP-bd"/>
</dbReference>
<keyword evidence="6 10" id="KW-0378">Hydrolase</keyword>
<feature type="binding site" evidence="10">
    <location>
        <position position="255"/>
    </location>
    <ligand>
        <name>K(+)</name>
        <dbReference type="ChEBI" id="CHEBI:29103"/>
    </ligand>
</feature>
<dbReference type="PROSITE" id="PS51709">
    <property type="entry name" value="G_TRME"/>
    <property type="match status" value="1"/>
</dbReference>
<dbReference type="PRINTS" id="PR00326">
    <property type="entry name" value="GTP1OBG"/>
</dbReference>
<dbReference type="InterPro" id="IPR018948">
    <property type="entry name" value="GTP-bd_TrmE_N"/>
</dbReference>
<evidence type="ECO:0000256" key="9">
    <source>
        <dbReference type="ARBA" id="ARBA00023134"/>
    </source>
</evidence>
<dbReference type="RefSeq" id="WP_067754995.1">
    <property type="nucleotide sequence ID" value="NZ_LT907988.1"/>
</dbReference>
<keyword evidence="8 10" id="KW-0630">Potassium</keyword>
<evidence type="ECO:0000256" key="5">
    <source>
        <dbReference type="ARBA" id="ARBA00022741"/>
    </source>
</evidence>
<dbReference type="InterPro" id="IPR025867">
    <property type="entry name" value="MnmE_helical"/>
</dbReference>
<reference evidence="14 15" key="2">
    <citation type="submission" date="2017-08" db="EMBL/GenBank/DDBJ databases">
        <authorList>
            <person name="de Groot N.N."/>
        </authorList>
    </citation>
    <scope>NUCLEOTIDE SEQUENCE [LARGE SCALE GENOMIC DNA]</scope>
    <source>
        <strain evidence="14">Orrdi1</strain>
    </source>
</reference>
<feature type="binding site" evidence="10">
    <location>
        <position position="82"/>
    </location>
    <ligand>
        <name>(6S)-5-formyl-5,6,7,8-tetrahydrofolate</name>
        <dbReference type="ChEBI" id="CHEBI:57457"/>
    </ligand>
</feature>
<keyword evidence="7 10" id="KW-0460">Magnesium</keyword>
<evidence type="ECO:0000256" key="1">
    <source>
        <dbReference type="ARBA" id="ARBA00011043"/>
    </source>
</evidence>
<evidence type="ECO:0000256" key="7">
    <source>
        <dbReference type="ARBA" id="ARBA00022842"/>
    </source>
</evidence>
<feature type="binding site" evidence="10">
    <location>
        <begin position="356"/>
        <end position="358"/>
    </location>
    <ligand>
        <name>GTP</name>
        <dbReference type="ChEBI" id="CHEBI:37565"/>
    </ligand>
</feature>
<dbReference type="GO" id="GO:0005525">
    <property type="term" value="F:GTP binding"/>
    <property type="evidence" value="ECO:0007669"/>
    <property type="project" value="UniProtKB-UniRule"/>
</dbReference>
<name>A0A1C3K3D4_9BURK</name>
<evidence type="ECO:0000313" key="13">
    <source>
        <dbReference type="EMBL" id="SBT26000.1"/>
    </source>
</evidence>
<dbReference type="STRING" id="1851544.ODI_01997"/>
<dbReference type="NCBIfam" id="TIGR00231">
    <property type="entry name" value="small_GTP"/>
    <property type="match status" value="1"/>
</dbReference>
<evidence type="ECO:0000256" key="6">
    <source>
        <dbReference type="ARBA" id="ARBA00022801"/>
    </source>
</evidence>
<dbReference type="EMBL" id="FLRC01000024">
    <property type="protein sequence ID" value="SBT26000.1"/>
    <property type="molecule type" value="Genomic_DNA"/>
</dbReference>
<dbReference type="AlphaFoldDB" id="A0A1C3K3D4"/>
<dbReference type="InterPro" id="IPR027417">
    <property type="entry name" value="P-loop_NTPase"/>
</dbReference>
<evidence type="ECO:0000256" key="2">
    <source>
        <dbReference type="ARBA" id="ARBA00022490"/>
    </source>
</evidence>
<dbReference type="PANTHER" id="PTHR42714:SF2">
    <property type="entry name" value="TRNA MODIFICATION GTPASE GTPBP3, MITOCHONDRIAL"/>
    <property type="match status" value="1"/>
</dbReference>
<feature type="binding site" evidence="10">
    <location>
        <begin position="275"/>
        <end position="278"/>
    </location>
    <ligand>
        <name>GTP</name>
        <dbReference type="ChEBI" id="CHEBI:37565"/>
    </ligand>
</feature>
<dbReference type="InterPro" id="IPR027368">
    <property type="entry name" value="MnmE_dom2"/>
</dbReference>
<dbReference type="GO" id="GO:0002098">
    <property type="term" value="P:tRNA wobble uridine modification"/>
    <property type="evidence" value="ECO:0007669"/>
    <property type="project" value="TreeGrafter"/>
</dbReference>
<proteinExistence type="inferred from homology"/>
<comment type="similarity">
    <text evidence="1 10 11">Belongs to the TRAFAC class TrmE-Era-EngA-EngB-Septin-like GTPase superfamily. TrmE GTPase family.</text>
</comment>
<dbReference type="EC" id="3.6.-.-" evidence="10"/>
<comment type="subcellular location">
    <subcellularLocation>
        <location evidence="10">Cytoplasm</location>
    </subcellularLocation>
</comment>
<dbReference type="InterPro" id="IPR027266">
    <property type="entry name" value="TrmE/GcvT-like"/>
</dbReference>
<dbReference type="GO" id="GO:0046872">
    <property type="term" value="F:metal ion binding"/>
    <property type="evidence" value="ECO:0007669"/>
    <property type="project" value="UniProtKB-KW"/>
</dbReference>
<keyword evidence="9 10" id="KW-0342">GTP-binding</keyword>
<keyword evidence="15" id="KW-1185">Reference proteome</keyword>
<dbReference type="NCBIfam" id="TIGR00450">
    <property type="entry name" value="mnmE_trmE_thdF"/>
    <property type="match status" value="1"/>
</dbReference>
<feature type="binding site" evidence="10">
    <location>
        <position position="256"/>
    </location>
    <ligand>
        <name>Mg(2+)</name>
        <dbReference type="ChEBI" id="CHEBI:18420"/>
    </ligand>
</feature>
<accession>A0A1C3K3D4</accession>
<feature type="binding site" evidence="10">
    <location>
        <position position="453"/>
    </location>
    <ligand>
        <name>(6S)-5-formyl-5,6,7,8-tetrahydrofolate</name>
        <dbReference type="ChEBI" id="CHEBI:57457"/>
    </ligand>
</feature>
<keyword evidence="5 10" id="KW-0547">Nucleotide-binding</keyword>
<feature type="binding site" evidence="10">
    <location>
        <position position="125"/>
    </location>
    <ligand>
        <name>(6S)-5-formyl-5,6,7,8-tetrahydrofolate</name>
        <dbReference type="ChEBI" id="CHEBI:57457"/>
    </ligand>
</feature>
<evidence type="ECO:0000313" key="15">
    <source>
        <dbReference type="Proteomes" id="UP000078558"/>
    </source>
</evidence>
<comment type="function">
    <text evidence="10">Exhibits a very high intrinsic GTPase hydrolysis rate. Involved in the addition of a carboxymethylaminomethyl (cmnm) group at the wobble position (U34) of certain tRNAs, forming tRNA-cmnm(5)s(2)U34.</text>
</comment>
<evidence type="ECO:0000256" key="4">
    <source>
        <dbReference type="ARBA" id="ARBA00022723"/>
    </source>
</evidence>
<dbReference type="InterPro" id="IPR031168">
    <property type="entry name" value="G_TrmE"/>
</dbReference>
<dbReference type="Pfam" id="PF12631">
    <property type="entry name" value="MnmE_helical"/>
    <property type="match status" value="1"/>
</dbReference>
<dbReference type="GO" id="GO:0030488">
    <property type="term" value="P:tRNA methylation"/>
    <property type="evidence" value="ECO:0007669"/>
    <property type="project" value="TreeGrafter"/>
</dbReference>
<feature type="binding site" evidence="10">
    <location>
        <position position="235"/>
    </location>
    <ligand>
        <name>Mg(2+)</name>
        <dbReference type="ChEBI" id="CHEBI:18420"/>
    </ligand>
</feature>
<comment type="subunit">
    <text evidence="10">Homodimer. Heterotetramer of two MnmE and two MnmG subunits.</text>
</comment>
<dbReference type="Pfam" id="PF10396">
    <property type="entry name" value="TrmE_N"/>
    <property type="match status" value="1"/>
</dbReference>
<dbReference type="CDD" id="cd14858">
    <property type="entry name" value="TrmE_N"/>
    <property type="match status" value="1"/>
</dbReference>
<feature type="binding site" evidence="10">
    <location>
        <position position="25"/>
    </location>
    <ligand>
        <name>(6S)-5-formyl-5,6,7,8-tetrahydrofolate</name>
        <dbReference type="ChEBI" id="CHEBI:57457"/>
    </ligand>
</feature>
<dbReference type="PANTHER" id="PTHR42714">
    <property type="entry name" value="TRNA MODIFICATION GTPASE GTPBP3"/>
    <property type="match status" value="1"/>
</dbReference>
<dbReference type="Pfam" id="PF01926">
    <property type="entry name" value="MMR_HSR1"/>
    <property type="match status" value="1"/>
</dbReference>
<protein>
    <recommendedName>
        <fullName evidence="10">tRNA modification GTPase MnmE</fullName>
        <ecNumber evidence="10">3.6.-.-</ecNumber>
    </recommendedName>
</protein>
<feature type="binding site" evidence="10">
    <location>
        <position position="250"/>
    </location>
    <ligand>
        <name>K(+)</name>
        <dbReference type="ChEBI" id="CHEBI:29103"/>
    </ligand>
</feature>
<feature type="binding site" evidence="10">
    <location>
        <begin position="250"/>
        <end position="256"/>
    </location>
    <ligand>
        <name>GTP</name>
        <dbReference type="ChEBI" id="CHEBI:37565"/>
    </ligand>
</feature>
<keyword evidence="2 10" id="KW-0963">Cytoplasm</keyword>
<reference evidence="13 15" key="1">
    <citation type="submission" date="2016-06" db="EMBL/GenBank/DDBJ databases">
        <authorList>
            <person name="Kjaerup R.B."/>
            <person name="Dalgaard T.S."/>
            <person name="Juul-Madsen H.R."/>
        </authorList>
    </citation>
    <scope>NUCLEOTIDE SEQUENCE [LARGE SCALE GENOMIC DNA]</scope>
    <source>
        <strain evidence="13">Orrdi1</strain>
    </source>
</reference>